<dbReference type="Proteomes" id="UP000461162">
    <property type="component" value="Unassembled WGS sequence"/>
</dbReference>
<name>A0A7K1KMT4_9BACT</name>
<dbReference type="GO" id="GO:0003676">
    <property type="term" value="F:nucleic acid binding"/>
    <property type="evidence" value="ECO:0007669"/>
    <property type="project" value="InterPro"/>
</dbReference>
<comment type="caution">
    <text evidence="5">The sequence shown here is derived from an EMBL/GenBank/DDBJ whole genome shotgun (WGS) entry which is preliminary data.</text>
</comment>
<reference evidence="5 6" key="1">
    <citation type="submission" date="2019-11" db="EMBL/GenBank/DDBJ databases">
        <title>Pseudodesulfovibrio alkaliphilus, sp. nov., an alkaliphilic sulfate-reducing bacteria from mud volcano of Taman peninsula, Russia.</title>
        <authorList>
            <person name="Frolova A."/>
            <person name="Merkel A.Y."/>
            <person name="Slobodkin A.I."/>
        </authorList>
    </citation>
    <scope>NUCLEOTIDE SEQUENCE [LARGE SCALE GENOMIC DNA]</scope>
    <source>
        <strain evidence="5 6">F-1</strain>
    </source>
</reference>
<keyword evidence="2" id="KW-0949">S-adenosyl-L-methionine</keyword>
<gene>
    <name evidence="5" type="ORF">GKC30_07050</name>
</gene>
<evidence type="ECO:0000259" key="4">
    <source>
        <dbReference type="Pfam" id="PF05175"/>
    </source>
</evidence>
<dbReference type="EMBL" id="WODC01000003">
    <property type="protein sequence ID" value="MUM77385.1"/>
    <property type="molecule type" value="Genomic_DNA"/>
</dbReference>
<dbReference type="PROSITE" id="PS00092">
    <property type="entry name" value="N6_MTASE"/>
    <property type="match status" value="1"/>
</dbReference>
<dbReference type="SUPFAM" id="SSF53335">
    <property type="entry name" value="S-adenosyl-L-methionine-dependent methyltransferases"/>
    <property type="match status" value="1"/>
</dbReference>
<dbReference type="GO" id="GO:0032259">
    <property type="term" value="P:methylation"/>
    <property type="evidence" value="ECO:0007669"/>
    <property type="project" value="UniProtKB-KW"/>
</dbReference>
<evidence type="ECO:0000313" key="6">
    <source>
        <dbReference type="Proteomes" id="UP000461162"/>
    </source>
</evidence>
<dbReference type="AlphaFoldDB" id="A0A7K1KMT4"/>
<feature type="region of interest" description="Disordered" evidence="3">
    <location>
        <begin position="233"/>
        <end position="252"/>
    </location>
</feature>
<proteinExistence type="predicted"/>
<evidence type="ECO:0000256" key="2">
    <source>
        <dbReference type="ARBA" id="ARBA00022691"/>
    </source>
</evidence>
<evidence type="ECO:0000256" key="3">
    <source>
        <dbReference type="SAM" id="MobiDB-lite"/>
    </source>
</evidence>
<accession>A0A7K1KMT4</accession>
<dbReference type="InterPro" id="IPR007848">
    <property type="entry name" value="Small_mtfrase_dom"/>
</dbReference>
<dbReference type="GO" id="GO:0008170">
    <property type="term" value="F:N-methyltransferase activity"/>
    <property type="evidence" value="ECO:0007669"/>
    <property type="project" value="UniProtKB-ARBA"/>
</dbReference>
<feature type="domain" description="Methyltransferase small" evidence="4">
    <location>
        <begin position="15"/>
        <end position="104"/>
    </location>
</feature>
<dbReference type="InterPro" id="IPR002052">
    <property type="entry name" value="DNA_methylase_N6_adenine_CS"/>
</dbReference>
<dbReference type="Pfam" id="PF05175">
    <property type="entry name" value="MTS"/>
    <property type="match status" value="1"/>
</dbReference>
<dbReference type="GO" id="GO:0008757">
    <property type="term" value="F:S-adenosylmethionine-dependent methyltransferase activity"/>
    <property type="evidence" value="ECO:0007669"/>
    <property type="project" value="UniProtKB-ARBA"/>
</dbReference>
<evidence type="ECO:0000256" key="1">
    <source>
        <dbReference type="ARBA" id="ARBA00022603"/>
    </source>
</evidence>
<dbReference type="InterPro" id="IPR029063">
    <property type="entry name" value="SAM-dependent_MTases_sf"/>
</dbReference>
<evidence type="ECO:0000313" key="5">
    <source>
        <dbReference type="EMBL" id="MUM77385.1"/>
    </source>
</evidence>
<organism evidence="5 6">
    <name type="scientific">Pseudodesulfovibrio alkaliphilus</name>
    <dbReference type="NCBI Taxonomy" id="2661613"/>
    <lineage>
        <taxon>Bacteria</taxon>
        <taxon>Pseudomonadati</taxon>
        <taxon>Thermodesulfobacteriota</taxon>
        <taxon>Desulfovibrionia</taxon>
        <taxon>Desulfovibrionales</taxon>
        <taxon>Desulfovibrionaceae</taxon>
    </lineage>
</organism>
<keyword evidence="1 5" id="KW-0489">Methyltransferase</keyword>
<dbReference type="CDD" id="cd02440">
    <property type="entry name" value="AdoMet_MTases"/>
    <property type="match status" value="1"/>
</dbReference>
<keyword evidence="5" id="KW-0808">Transferase</keyword>
<dbReference type="InterPro" id="IPR050210">
    <property type="entry name" value="tRNA_Adenine-N(6)_MTase"/>
</dbReference>
<protein>
    <submittedName>
        <fullName evidence="5">Methyltransferase</fullName>
    </submittedName>
</protein>
<dbReference type="PANTHER" id="PTHR47739:SF1">
    <property type="entry name" value="TRNA1(VAL) (ADENINE(37)-N6)-METHYLTRANSFERASE"/>
    <property type="match status" value="1"/>
</dbReference>
<keyword evidence="6" id="KW-1185">Reference proteome</keyword>
<dbReference type="Gene3D" id="3.40.50.150">
    <property type="entry name" value="Vaccinia Virus protein VP39"/>
    <property type="match status" value="1"/>
</dbReference>
<dbReference type="PANTHER" id="PTHR47739">
    <property type="entry name" value="TRNA1(VAL) (ADENINE(37)-N6)-METHYLTRANSFERASE"/>
    <property type="match status" value="1"/>
</dbReference>
<sequence>MVQPEGGYRFSLDSLLLACFARTGRGQAGVDLGCGCGVVGLALLLRQPDLRLTGVDIDLASVEAAEANAVALHLGDRYAPVCGDVALWRPDRVADFVVANPPYRPLGCGRVSQGQGRAAARFESRGDFARFAKCAAVALKTRGRFSFVHLPERLPDLMEGLAAAGLAPKRMRLVHGRADREARMVLMEAVKEGRPGLHVEPPLALHSGAGNATRLTDEAIAFCPFLSSRRGTRAIERPDRANRHAPKEDSHV</sequence>